<dbReference type="Pfam" id="PF13358">
    <property type="entry name" value="DDE_3"/>
    <property type="match status" value="1"/>
</dbReference>
<sequence>RQWRSVVWADESQFQVTGNNPRYCYRHKDQDAYDPKFCIGTSAQPSRQMAWGCFSYSGVGRLVFLEKGSITGVKYKDLLEENLQASFGQMGTTSRRVIFVHDGAPVHTSKVVKQYLADRHIEMLEFWPSSSPDINPIENIWGYIKKQLQNRVLANKEDMRAEVSNLWNSIPKSHMEKIVDSMPGRLREVIYRNGKHTK</sequence>
<dbReference type="Proteomes" id="UP001497623">
    <property type="component" value="Unassembled WGS sequence"/>
</dbReference>
<reference evidence="2 3" key="1">
    <citation type="submission" date="2024-05" db="EMBL/GenBank/DDBJ databases">
        <authorList>
            <person name="Wallberg A."/>
        </authorList>
    </citation>
    <scope>NUCLEOTIDE SEQUENCE [LARGE SCALE GENOMIC DNA]</scope>
</reference>
<organism evidence="2 3">
    <name type="scientific">Meganyctiphanes norvegica</name>
    <name type="common">Northern krill</name>
    <name type="synonym">Thysanopoda norvegica</name>
    <dbReference type="NCBI Taxonomy" id="48144"/>
    <lineage>
        <taxon>Eukaryota</taxon>
        <taxon>Metazoa</taxon>
        <taxon>Ecdysozoa</taxon>
        <taxon>Arthropoda</taxon>
        <taxon>Crustacea</taxon>
        <taxon>Multicrustacea</taxon>
        <taxon>Malacostraca</taxon>
        <taxon>Eumalacostraca</taxon>
        <taxon>Eucarida</taxon>
        <taxon>Euphausiacea</taxon>
        <taxon>Euphausiidae</taxon>
        <taxon>Meganyctiphanes</taxon>
    </lineage>
</organism>
<dbReference type="EMBL" id="CAXKWB010072135">
    <property type="protein sequence ID" value="CAL4195940.1"/>
    <property type="molecule type" value="Genomic_DNA"/>
</dbReference>
<dbReference type="GO" id="GO:0003676">
    <property type="term" value="F:nucleic acid binding"/>
    <property type="evidence" value="ECO:0007669"/>
    <property type="project" value="InterPro"/>
</dbReference>
<evidence type="ECO:0000313" key="3">
    <source>
        <dbReference type="Proteomes" id="UP001497623"/>
    </source>
</evidence>
<evidence type="ECO:0000313" key="2">
    <source>
        <dbReference type="EMBL" id="CAL4195940.1"/>
    </source>
</evidence>
<gene>
    <name evidence="2" type="ORF">MNOR_LOCUS37101</name>
</gene>
<dbReference type="InterPro" id="IPR036397">
    <property type="entry name" value="RNaseH_sf"/>
</dbReference>
<name>A0AAV2SFY8_MEGNR</name>
<feature type="non-terminal residue" evidence="2">
    <location>
        <position position="1"/>
    </location>
</feature>
<evidence type="ECO:0000259" key="1">
    <source>
        <dbReference type="Pfam" id="PF13358"/>
    </source>
</evidence>
<dbReference type="InterPro" id="IPR038717">
    <property type="entry name" value="Tc1-like_DDE_dom"/>
</dbReference>
<protein>
    <recommendedName>
        <fullName evidence="1">Tc1-like transposase DDE domain-containing protein</fullName>
    </recommendedName>
</protein>
<feature type="non-terminal residue" evidence="2">
    <location>
        <position position="198"/>
    </location>
</feature>
<accession>A0AAV2SFY8</accession>
<dbReference type="AlphaFoldDB" id="A0AAV2SFY8"/>
<proteinExistence type="predicted"/>
<dbReference type="PANTHER" id="PTHR47326">
    <property type="entry name" value="TRANSPOSABLE ELEMENT TC3 TRANSPOSASE-LIKE PROTEIN"/>
    <property type="match status" value="1"/>
</dbReference>
<dbReference type="Gene3D" id="3.30.420.10">
    <property type="entry name" value="Ribonuclease H-like superfamily/Ribonuclease H"/>
    <property type="match status" value="1"/>
</dbReference>
<feature type="domain" description="Tc1-like transposase DDE" evidence="1">
    <location>
        <begin position="6"/>
        <end position="159"/>
    </location>
</feature>
<comment type="caution">
    <text evidence="2">The sequence shown here is derived from an EMBL/GenBank/DDBJ whole genome shotgun (WGS) entry which is preliminary data.</text>
</comment>
<keyword evidence="3" id="KW-1185">Reference proteome</keyword>
<dbReference type="PANTHER" id="PTHR47326:SF1">
    <property type="entry name" value="HTH PSQ-TYPE DOMAIN-CONTAINING PROTEIN"/>
    <property type="match status" value="1"/>
</dbReference>